<evidence type="ECO:0000256" key="9">
    <source>
        <dbReference type="ARBA" id="ARBA00023242"/>
    </source>
</evidence>
<dbReference type="InterPro" id="IPR006456">
    <property type="entry name" value="ZF_HD_homeobox_Cys/His_dimer"/>
</dbReference>
<dbReference type="NCBIfam" id="TIGR01566">
    <property type="entry name" value="ZF_HD_prot_N"/>
    <property type="match status" value="1"/>
</dbReference>
<evidence type="ECO:0000256" key="1">
    <source>
        <dbReference type="ARBA" id="ARBA00004123"/>
    </source>
</evidence>
<evidence type="ECO:0000256" key="2">
    <source>
        <dbReference type="ARBA" id="ARBA00022723"/>
    </source>
</evidence>
<dbReference type="InterPro" id="IPR009057">
    <property type="entry name" value="Homeodomain-like_sf"/>
</dbReference>
<dbReference type="GO" id="GO:0005634">
    <property type="term" value="C:nucleus"/>
    <property type="evidence" value="ECO:0007669"/>
    <property type="project" value="UniProtKB-SubCell"/>
</dbReference>
<evidence type="ECO:0000256" key="6">
    <source>
        <dbReference type="ARBA" id="ARBA00023125"/>
    </source>
</evidence>
<dbReference type="Gene3D" id="1.10.10.60">
    <property type="entry name" value="Homeodomain-like"/>
    <property type="match status" value="1"/>
</dbReference>
<name>A0ABD1FXJ9_SALDI</name>
<evidence type="ECO:0000259" key="10">
    <source>
        <dbReference type="PROSITE" id="PS51523"/>
    </source>
</evidence>
<evidence type="ECO:0000256" key="3">
    <source>
        <dbReference type="ARBA" id="ARBA00022771"/>
    </source>
</evidence>
<comment type="subcellular location">
    <subcellularLocation>
        <location evidence="1">Nucleus</location>
    </subcellularLocation>
</comment>
<comment type="caution">
    <text evidence="11">The sequence shown here is derived from an EMBL/GenBank/DDBJ whole genome shotgun (WGS) entry which is preliminary data.</text>
</comment>
<dbReference type="InterPro" id="IPR006455">
    <property type="entry name" value="Homeodomain_ZF_HD"/>
</dbReference>
<proteinExistence type="predicted"/>
<evidence type="ECO:0000313" key="11">
    <source>
        <dbReference type="EMBL" id="KAL1536569.1"/>
    </source>
</evidence>
<dbReference type="GO" id="GO:0003677">
    <property type="term" value="F:DNA binding"/>
    <property type="evidence" value="ECO:0007669"/>
    <property type="project" value="UniProtKB-KW"/>
</dbReference>
<evidence type="ECO:0000313" key="12">
    <source>
        <dbReference type="Proteomes" id="UP001567538"/>
    </source>
</evidence>
<dbReference type="PANTHER" id="PTHR31948">
    <property type="entry name" value="ZINC-FINGER HOMEODOMAIN PROTEIN 2"/>
    <property type="match status" value="1"/>
</dbReference>
<keyword evidence="5" id="KW-0805">Transcription regulation</keyword>
<dbReference type="Pfam" id="PF04770">
    <property type="entry name" value="ZF-HD_dimer"/>
    <property type="match status" value="1"/>
</dbReference>
<dbReference type="Proteomes" id="UP001567538">
    <property type="component" value="Unassembled WGS sequence"/>
</dbReference>
<organism evidence="11 12">
    <name type="scientific">Salvia divinorum</name>
    <name type="common">Maria pastora</name>
    <name type="synonym">Diviner's sage</name>
    <dbReference type="NCBI Taxonomy" id="28513"/>
    <lineage>
        <taxon>Eukaryota</taxon>
        <taxon>Viridiplantae</taxon>
        <taxon>Streptophyta</taxon>
        <taxon>Embryophyta</taxon>
        <taxon>Tracheophyta</taxon>
        <taxon>Spermatophyta</taxon>
        <taxon>Magnoliopsida</taxon>
        <taxon>eudicotyledons</taxon>
        <taxon>Gunneridae</taxon>
        <taxon>Pentapetalae</taxon>
        <taxon>asterids</taxon>
        <taxon>lamiids</taxon>
        <taxon>Lamiales</taxon>
        <taxon>Lamiaceae</taxon>
        <taxon>Nepetoideae</taxon>
        <taxon>Mentheae</taxon>
        <taxon>Salviinae</taxon>
        <taxon>Salvia</taxon>
        <taxon>Salvia subgen. Calosphace</taxon>
    </lineage>
</organism>
<evidence type="ECO:0000256" key="8">
    <source>
        <dbReference type="ARBA" id="ARBA00023163"/>
    </source>
</evidence>
<keyword evidence="9" id="KW-0539">Nucleus</keyword>
<keyword evidence="6" id="KW-0238">DNA-binding</keyword>
<keyword evidence="8" id="KW-0804">Transcription</keyword>
<dbReference type="PANTHER" id="PTHR31948:SF174">
    <property type="entry name" value="HOMEOBOX DOMAIN, ZF-HD CLASS PROTEIN"/>
    <property type="match status" value="1"/>
</dbReference>
<keyword evidence="7" id="KW-0371">Homeobox</keyword>
<reference evidence="11 12" key="1">
    <citation type="submission" date="2024-06" db="EMBL/GenBank/DDBJ databases">
        <title>A chromosome level genome sequence of Diviner's sage (Salvia divinorum).</title>
        <authorList>
            <person name="Ford S.A."/>
            <person name="Ro D.-K."/>
            <person name="Ness R.W."/>
            <person name="Phillips M.A."/>
        </authorList>
    </citation>
    <scope>NUCLEOTIDE SEQUENCE [LARGE SCALE GENOMIC DNA]</scope>
    <source>
        <strain evidence="11">SAF-2024a</strain>
        <tissue evidence="11">Leaf</tissue>
    </source>
</reference>
<keyword evidence="12" id="KW-1185">Reference proteome</keyword>
<dbReference type="AlphaFoldDB" id="A0ABD1FXJ9"/>
<evidence type="ECO:0000256" key="5">
    <source>
        <dbReference type="ARBA" id="ARBA00023015"/>
    </source>
</evidence>
<keyword evidence="3" id="KW-0863">Zinc-finger</keyword>
<dbReference type="EMBL" id="JBEAFC010000011">
    <property type="protein sequence ID" value="KAL1536569.1"/>
    <property type="molecule type" value="Genomic_DNA"/>
</dbReference>
<sequence length="156" mass="17244">MIEKLGEEKSMVTTFPKPPPHEYMECLKNHAAAIGGSATDGCGEFMAGGEEGTLEALKCAACTCHQNFHRKIPQRGGGGAKKRFRSKFTKGQKEKMTRFAHKIGWKIYNADEVELRSFCQEVGVNKKVLKVWMHNNKYNHLPTATATATATATPNT</sequence>
<accession>A0ABD1FXJ9</accession>
<feature type="domain" description="ZF-HD dimerization-type" evidence="10">
    <location>
        <begin position="23"/>
        <end position="72"/>
    </location>
</feature>
<dbReference type="GO" id="GO:0008270">
    <property type="term" value="F:zinc ion binding"/>
    <property type="evidence" value="ECO:0007669"/>
    <property type="project" value="UniProtKB-KW"/>
</dbReference>
<gene>
    <name evidence="11" type="ORF">AAHA92_29198</name>
</gene>
<evidence type="ECO:0000256" key="7">
    <source>
        <dbReference type="ARBA" id="ARBA00023155"/>
    </source>
</evidence>
<keyword evidence="2" id="KW-0479">Metal-binding</keyword>
<dbReference type="FunFam" id="1.10.10.60:FF:000257">
    <property type="entry name" value="Zinc-finger homeodomain protein 2"/>
    <property type="match status" value="1"/>
</dbReference>
<dbReference type="PROSITE" id="PS51523">
    <property type="entry name" value="ZF_HD_DIMER"/>
    <property type="match status" value="1"/>
</dbReference>
<dbReference type="NCBIfam" id="TIGR01565">
    <property type="entry name" value="homeo_ZF_HD"/>
    <property type="match status" value="1"/>
</dbReference>
<evidence type="ECO:0000256" key="4">
    <source>
        <dbReference type="ARBA" id="ARBA00022833"/>
    </source>
</evidence>
<keyword evidence="4" id="KW-0862">Zinc</keyword>
<dbReference type="SUPFAM" id="SSF46689">
    <property type="entry name" value="Homeodomain-like"/>
    <property type="match status" value="1"/>
</dbReference>
<protein>
    <submittedName>
        <fullName evidence="11">Zinc-finger homeodomain protein 4-like</fullName>
    </submittedName>
</protein>